<evidence type="ECO:0000256" key="1">
    <source>
        <dbReference type="SAM" id="MobiDB-lite"/>
    </source>
</evidence>
<accession>A0ABQ4B6Q6</accession>
<dbReference type="InterPro" id="IPR029058">
    <property type="entry name" value="AB_hydrolase_fold"/>
</dbReference>
<feature type="region of interest" description="Disordered" evidence="1">
    <location>
        <begin position="161"/>
        <end position="186"/>
    </location>
</feature>
<protein>
    <recommendedName>
        <fullName evidence="2">DUF1023 domain-containing protein</fullName>
    </recommendedName>
</protein>
<name>A0ABQ4B6Q6_9ACTN</name>
<gene>
    <name evidence="3" type="ORF">Apa02nite_020580</name>
</gene>
<evidence type="ECO:0000259" key="2">
    <source>
        <dbReference type="Pfam" id="PF06259"/>
    </source>
</evidence>
<feature type="domain" description="DUF1023" evidence="2">
    <location>
        <begin position="293"/>
        <end position="459"/>
    </location>
</feature>
<dbReference type="RefSeq" id="WP_239164227.1">
    <property type="nucleotide sequence ID" value="NZ_BAAATY010000004.1"/>
</dbReference>
<evidence type="ECO:0000313" key="3">
    <source>
        <dbReference type="EMBL" id="GIE65950.1"/>
    </source>
</evidence>
<organism evidence="3 4">
    <name type="scientific">Actinoplanes palleronii</name>
    <dbReference type="NCBI Taxonomy" id="113570"/>
    <lineage>
        <taxon>Bacteria</taxon>
        <taxon>Bacillati</taxon>
        <taxon>Actinomycetota</taxon>
        <taxon>Actinomycetes</taxon>
        <taxon>Micromonosporales</taxon>
        <taxon>Micromonosporaceae</taxon>
        <taxon>Actinoplanes</taxon>
    </lineage>
</organism>
<keyword evidence="4" id="KW-1185">Reference proteome</keyword>
<dbReference type="EMBL" id="BOMS01000026">
    <property type="protein sequence ID" value="GIE65950.1"/>
    <property type="molecule type" value="Genomic_DNA"/>
</dbReference>
<evidence type="ECO:0000313" key="4">
    <source>
        <dbReference type="Proteomes" id="UP000624709"/>
    </source>
</evidence>
<proteinExistence type="predicted"/>
<dbReference type="SUPFAM" id="SSF53474">
    <property type="entry name" value="alpha/beta-Hydrolases"/>
    <property type="match status" value="1"/>
</dbReference>
<comment type="caution">
    <text evidence="3">The sequence shown here is derived from an EMBL/GenBank/DDBJ whole genome shotgun (WGS) entry which is preliminary data.</text>
</comment>
<reference evidence="3 4" key="1">
    <citation type="submission" date="2021-01" db="EMBL/GenBank/DDBJ databases">
        <title>Whole genome shotgun sequence of Actinoplanes palleronii NBRC 14916.</title>
        <authorList>
            <person name="Komaki H."/>
            <person name="Tamura T."/>
        </authorList>
    </citation>
    <scope>NUCLEOTIDE SEQUENCE [LARGE SCALE GENOMIC DNA]</scope>
    <source>
        <strain evidence="3 4">NBRC 14916</strain>
    </source>
</reference>
<dbReference type="InterPro" id="IPR010427">
    <property type="entry name" value="DUF1023"/>
</dbReference>
<dbReference type="Pfam" id="PF06259">
    <property type="entry name" value="Abhydrolase_8"/>
    <property type="match status" value="1"/>
</dbReference>
<dbReference type="Proteomes" id="UP000624709">
    <property type="component" value="Unassembled WGS sequence"/>
</dbReference>
<sequence>MSSSGITLRLLADTNASSFTQASDAWDRVAAGLDSSLDNFIGASHPLAAVWPTGDAAQERVAALRTELSNTYQPCQKISRALRTHADTIISLQSMLADILRECAAEGLTVDLSTGSVSSANHLTDTAQAARVAGLVQSYRSQLGELLSRANALDQETVTALSGLPPTGATSRPAGPPITRTDVTGLGGRTPAQVHDWWESLTRDQQDQAIRDFPREVGWLDGVPASDRDKANRIGLEQEKQYLRDRLGTSLMWTERQQLESGLEHIEGIEQALGKLGPRGLLLGFDTSAYVGDGKVVIAMGNPDTARNTGVWVPGLSTTLGSTEGNIQRIFDVNKAADGFTPGQVGDVSTVYWLGYDAPDVDNLSVLGNDRAMDGRDPYLNFMQGLRATHDSDVGHLVAMGHSYGSTVVGEAAKTGNLPVDDIVVAGSPGMHVDTASQLLNDPRHVWAGASDSDPVASAGAWLDSGNGLLDSSPLVEMAETKADATHGLAPSDPAFGGNVWNADTSGHTHYWENGSDSLNNQARVLAGAYNKVTLLDNGQAPEDWR</sequence>